<feature type="compositionally biased region" description="Polar residues" evidence="10">
    <location>
        <begin position="290"/>
        <end position="299"/>
    </location>
</feature>
<dbReference type="GO" id="GO:0071973">
    <property type="term" value="P:bacterial-type flagellum-dependent cell motility"/>
    <property type="evidence" value="ECO:0007669"/>
    <property type="project" value="InterPro"/>
</dbReference>
<keyword evidence="7 11" id="KW-0472">Membrane</keyword>
<dbReference type="NCBIfam" id="TIGR00206">
    <property type="entry name" value="fliF"/>
    <property type="match status" value="1"/>
</dbReference>
<sequence>MAASYLQRLRDDTSKFLGNLSQTQKIGLGALSLVSIAALIALLIWAQQPQWATLYAELGSKDAALMVEYLKEKQILYQLRSQPQGTQILVPQQKVHDLRLEMAAQDLPKEGGVVGFELFDKDTMGITNNLFDLNYQRALAGELARTIMQMDAVERARVHLAIPKKQLFTQLEEPATASVTLRLKSGVTLSTEQVKGISKLVANSVPGLQQKHVSVTDTEGNLLYDSEMNEGENGQESTRVNGQRLEYQRTLEKRIRQDVEKILVQVVGQGNVTVQAKAELDFDKEETVSKEYTPTTGTKPNVVPAVRSEKESTENGQGSQTSPGGVPGVTSNIPTYQEVNGGSDNSFNRKEVVRNYEVPEVQTKRIKSPGQIRRLTLSVAINSLSPALNSGVSNLRPDDPILKNLRELAVGAAGLDSTRGDTIAIHALPFDDTSVRNEQEAMEQASNRDFWRNLLTTGAVSLGVLALLFVIYLAFGRRRVPTEGELVSEDSLLVQQNEGFALDDLPELPGLSEAAARRTRALRGLTQMAQEDPARMARLLRLWMTENN</sequence>
<evidence type="ECO:0000256" key="3">
    <source>
        <dbReference type="ARBA" id="ARBA00007971"/>
    </source>
</evidence>
<dbReference type="PRINTS" id="PR01009">
    <property type="entry name" value="FLGMRINGFLIF"/>
</dbReference>
<evidence type="ECO:0000256" key="11">
    <source>
        <dbReference type="SAM" id="Phobius"/>
    </source>
</evidence>
<evidence type="ECO:0000256" key="1">
    <source>
        <dbReference type="ARBA" id="ARBA00004117"/>
    </source>
</evidence>
<dbReference type="PANTHER" id="PTHR30046:SF0">
    <property type="entry name" value="FLAGELLAR M-RING PROTEIN"/>
    <property type="match status" value="1"/>
</dbReference>
<dbReference type="EMBL" id="PFFQ01000012">
    <property type="protein sequence ID" value="PIW18698.1"/>
    <property type="molecule type" value="Genomic_DNA"/>
</dbReference>
<dbReference type="InterPro" id="IPR000067">
    <property type="entry name" value="FlgMring_FliF"/>
</dbReference>
<dbReference type="InterPro" id="IPR043427">
    <property type="entry name" value="YscJ/FliF"/>
</dbReference>
<name>A0A2M7G9B4_9BACT</name>
<evidence type="ECO:0000256" key="4">
    <source>
        <dbReference type="ARBA" id="ARBA00022475"/>
    </source>
</evidence>
<evidence type="ECO:0000313" key="14">
    <source>
        <dbReference type="EMBL" id="PIW18698.1"/>
    </source>
</evidence>
<comment type="caution">
    <text evidence="14">The sequence shown here is derived from an EMBL/GenBank/DDBJ whole genome shotgun (WGS) entry which is preliminary data.</text>
</comment>
<keyword evidence="5 11" id="KW-0812">Transmembrane</keyword>
<evidence type="ECO:0000259" key="13">
    <source>
        <dbReference type="Pfam" id="PF08345"/>
    </source>
</evidence>
<comment type="subcellular location">
    <subcellularLocation>
        <location evidence="1 9">Bacterial flagellum basal body</location>
    </subcellularLocation>
    <subcellularLocation>
        <location evidence="2">Cell membrane</location>
        <topology evidence="2">Multi-pass membrane protein</topology>
    </subcellularLocation>
</comment>
<evidence type="ECO:0000259" key="12">
    <source>
        <dbReference type="Pfam" id="PF01514"/>
    </source>
</evidence>
<dbReference type="AlphaFoldDB" id="A0A2M7G9B4"/>
<evidence type="ECO:0000256" key="2">
    <source>
        <dbReference type="ARBA" id="ARBA00004651"/>
    </source>
</evidence>
<evidence type="ECO:0000256" key="8">
    <source>
        <dbReference type="ARBA" id="ARBA00023143"/>
    </source>
</evidence>
<dbReference type="GO" id="GO:0005886">
    <property type="term" value="C:plasma membrane"/>
    <property type="evidence" value="ECO:0007669"/>
    <property type="project" value="UniProtKB-SubCell"/>
</dbReference>
<gene>
    <name evidence="14" type="primary">fliF</name>
    <name evidence="14" type="ORF">COW36_05225</name>
</gene>
<dbReference type="InterPro" id="IPR045851">
    <property type="entry name" value="AMP-bd_C_sf"/>
</dbReference>
<organism evidence="14 15">
    <name type="scientific">bacterium (Candidatus Blackallbacteria) CG17_big_fil_post_rev_8_21_14_2_50_48_46</name>
    <dbReference type="NCBI Taxonomy" id="2014261"/>
    <lineage>
        <taxon>Bacteria</taxon>
        <taxon>Candidatus Blackallbacteria</taxon>
    </lineage>
</organism>
<dbReference type="PANTHER" id="PTHR30046">
    <property type="entry name" value="FLAGELLAR M-RING PROTEIN"/>
    <property type="match status" value="1"/>
</dbReference>
<evidence type="ECO:0000256" key="6">
    <source>
        <dbReference type="ARBA" id="ARBA00022989"/>
    </source>
</evidence>
<keyword evidence="14" id="KW-0282">Flagellum</keyword>
<keyword evidence="14" id="KW-0969">Cilium</keyword>
<evidence type="ECO:0000256" key="7">
    <source>
        <dbReference type="ARBA" id="ARBA00023136"/>
    </source>
</evidence>
<feature type="domain" description="Flagellar M-ring C-terminal" evidence="13">
    <location>
        <begin position="263"/>
        <end position="430"/>
    </location>
</feature>
<reference evidence="14 15" key="1">
    <citation type="submission" date="2017-09" db="EMBL/GenBank/DDBJ databases">
        <title>Depth-based differentiation of microbial function through sediment-hosted aquifers and enrichment of novel symbionts in the deep terrestrial subsurface.</title>
        <authorList>
            <person name="Probst A.J."/>
            <person name="Ladd B."/>
            <person name="Jarett J.K."/>
            <person name="Geller-Mcgrath D.E."/>
            <person name="Sieber C.M."/>
            <person name="Emerson J.B."/>
            <person name="Anantharaman K."/>
            <person name="Thomas B.C."/>
            <person name="Malmstrom R."/>
            <person name="Stieglmeier M."/>
            <person name="Klingl A."/>
            <person name="Woyke T."/>
            <person name="Ryan C.M."/>
            <person name="Banfield J.F."/>
        </authorList>
    </citation>
    <scope>NUCLEOTIDE SEQUENCE [LARGE SCALE GENOMIC DNA]</scope>
    <source>
        <strain evidence="14">CG17_big_fil_post_rev_8_21_14_2_50_48_46</strain>
    </source>
</reference>
<comment type="function">
    <text evidence="9">The M ring may be actively involved in energy transduction.</text>
</comment>
<dbReference type="GO" id="GO:0009431">
    <property type="term" value="C:bacterial-type flagellum basal body, MS ring"/>
    <property type="evidence" value="ECO:0007669"/>
    <property type="project" value="InterPro"/>
</dbReference>
<dbReference type="PIRSF" id="PIRSF004862">
    <property type="entry name" value="FliF"/>
    <property type="match status" value="1"/>
</dbReference>
<dbReference type="Gene3D" id="3.30.300.30">
    <property type="match status" value="1"/>
</dbReference>
<evidence type="ECO:0000256" key="5">
    <source>
        <dbReference type="ARBA" id="ARBA00022692"/>
    </source>
</evidence>
<accession>A0A2M7G9B4</accession>
<dbReference type="Pfam" id="PF08345">
    <property type="entry name" value="YscJ_FliF_C"/>
    <property type="match status" value="1"/>
</dbReference>
<keyword evidence="6 11" id="KW-1133">Transmembrane helix</keyword>
<keyword evidence="8 9" id="KW-0975">Bacterial flagellum</keyword>
<feature type="transmembrane region" description="Helical" evidence="11">
    <location>
        <begin position="26"/>
        <end position="46"/>
    </location>
</feature>
<proteinExistence type="inferred from homology"/>
<feature type="compositionally biased region" description="Polar residues" evidence="10">
    <location>
        <begin position="314"/>
        <end position="346"/>
    </location>
</feature>
<evidence type="ECO:0000256" key="10">
    <source>
        <dbReference type="SAM" id="MobiDB-lite"/>
    </source>
</evidence>
<dbReference type="InterPro" id="IPR013556">
    <property type="entry name" value="Flag_M-ring_C"/>
</dbReference>
<feature type="region of interest" description="Disordered" evidence="10">
    <location>
        <begin position="287"/>
        <end position="351"/>
    </location>
</feature>
<dbReference type="Pfam" id="PF01514">
    <property type="entry name" value="YscJ_FliF"/>
    <property type="match status" value="1"/>
</dbReference>
<keyword evidence="4" id="KW-1003">Cell membrane</keyword>
<feature type="transmembrane region" description="Helical" evidence="11">
    <location>
        <begin position="454"/>
        <end position="475"/>
    </location>
</feature>
<dbReference type="GO" id="GO:0003774">
    <property type="term" value="F:cytoskeletal motor activity"/>
    <property type="evidence" value="ECO:0007669"/>
    <property type="project" value="InterPro"/>
</dbReference>
<evidence type="ECO:0000313" key="15">
    <source>
        <dbReference type="Proteomes" id="UP000231019"/>
    </source>
</evidence>
<feature type="domain" description="Flagellar M-ring N-terminal" evidence="12">
    <location>
        <begin position="47"/>
        <end position="224"/>
    </location>
</feature>
<dbReference type="Proteomes" id="UP000231019">
    <property type="component" value="Unassembled WGS sequence"/>
</dbReference>
<comment type="similarity">
    <text evidence="3 9">Belongs to the FliF family.</text>
</comment>
<protein>
    <recommendedName>
        <fullName evidence="9">Flagellar M-ring protein</fullName>
    </recommendedName>
</protein>
<dbReference type="InterPro" id="IPR006182">
    <property type="entry name" value="FliF_N_dom"/>
</dbReference>
<evidence type="ECO:0000256" key="9">
    <source>
        <dbReference type="PIRNR" id="PIRNR004862"/>
    </source>
</evidence>
<keyword evidence="14" id="KW-0966">Cell projection</keyword>